<evidence type="ECO:0000256" key="2">
    <source>
        <dbReference type="ARBA" id="ARBA00008987"/>
    </source>
</evidence>
<gene>
    <name evidence="8" type="primary">txndc17</name>
    <name evidence="8" type="ORF">B7P43_G12209</name>
</gene>
<name>A0A2J7PD52_9NEOP</name>
<dbReference type="Proteomes" id="UP000235965">
    <property type="component" value="Unassembled WGS sequence"/>
</dbReference>
<evidence type="ECO:0000256" key="3">
    <source>
        <dbReference type="ARBA" id="ARBA00016949"/>
    </source>
</evidence>
<proteinExistence type="inferred from homology"/>
<evidence type="ECO:0000313" key="9">
    <source>
        <dbReference type="Proteomes" id="UP000235965"/>
    </source>
</evidence>
<dbReference type="GO" id="GO:0047134">
    <property type="term" value="F:protein-disulfide reductase [NAD(P)H] activity"/>
    <property type="evidence" value="ECO:0007669"/>
    <property type="project" value="InterPro"/>
</dbReference>
<dbReference type="InterPro" id="IPR010357">
    <property type="entry name" value="TXNDC17_dom"/>
</dbReference>
<dbReference type="InterPro" id="IPR045108">
    <property type="entry name" value="TXNDC17-like"/>
</dbReference>
<dbReference type="Pfam" id="PF06110">
    <property type="entry name" value="TXD17-like_Trx"/>
    <property type="match status" value="1"/>
</dbReference>
<evidence type="ECO:0000313" key="8">
    <source>
        <dbReference type="EMBL" id="PNF14252.1"/>
    </source>
</evidence>
<dbReference type="FunFam" id="3.40.30.10:FF:000124">
    <property type="entry name" value="Thioredoxin domain-containing 17"/>
    <property type="match status" value="1"/>
</dbReference>
<dbReference type="InterPro" id="IPR036249">
    <property type="entry name" value="Thioredoxin-like_sf"/>
</dbReference>
<keyword evidence="6" id="KW-0676">Redox-active center</keyword>
<dbReference type="EMBL" id="NEVH01026394">
    <property type="protein sequence ID" value="PNF14252.1"/>
    <property type="molecule type" value="Genomic_DNA"/>
</dbReference>
<comment type="caution">
    <text evidence="8">The sequence shown here is derived from an EMBL/GenBank/DDBJ whole genome shotgun (WGS) entry which is preliminary data.</text>
</comment>
<dbReference type="CDD" id="cd02952">
    <property type="entry name" value="TRP14_like"/>
    <property type="match status" value="1"/>
</dbReference>
<evidence type="ECO:0000256" key="4">
    <source>
        <dbReference type="ARBA" id="ARBA00022490"/>
    </source>
</evidence>
<sequence>MAVRSAVEGYDAFCNLIGELETQGKPVVVYFSGSKGEDGKSWCSDCVKAMPVVEKAVEDAEDIHFVYVGVGDRKFWKDPKCPFRTDKRLRLKSVPTLMVWGQSEKVEEAECSNPDLVSMLFEQP</sequence>
<dbReference type="OrthoDB" id="78947at2759"/>
<comment type="subcellular location">
    <subcellularLocation>
        <location evidence="1">Cytoplasm</location>
    </subcellularLocation>
</comment>
<dbReference type="PANTHER" id="PTHR12452:SF0">
    <property type="entry name" value="THIOREDOXIN DOMAIN-CONTAINING PROTEIN 17"/>
    <property type="match status" value="1"/>
</dbReference>
<organism evidence="8 9">
    <name type="scientific">Cryptotermes secundus</name>
    <dbReference type="NCBI Taxonomy" id="105785"/>
    <lineage>
        <taxon>Eukaryota</taxon>
        <taxon>Metazoa</taxon>
        <taxon>Ecdysozoa</taxon>
        <taxon>Arthropoda</taxon>
        <taxon>Hexapoda</taxon>
        <taxon>Insecta</taxon>
        <taxon>Pterygota</taxon>
        <taxon>Neoptera</taxon>
        <taxon>Polyneoptera</taxon>
        <taxon>Dictyoptera</taxon>
        <taxon>Blattodea</taxon>
        <taxon>Blattoidea</taxon>
        <taxon>Termitoidae</taxon>
        <taxon>Kalotermitidae</taxon>
        <taxon>Cryptotermitinae</taxon>
        <taxon>Cryptotermes</taxon>
    </lineage>
</organism>
<dbReference type="GO" id="GO:0005829">
    <property type="term" value="C:cytosol"/>
    <property type="evidence" value="ECO:0007669"/>
    <property type="project" value="TreeGrafter"/>
</dbReference>
<evidence type="ECO:0000256" key="5">
    <source>
        <dbReference type="ARBA" id="ARBA00023157"/>
    </source>
</evidence>
<keyword evidence="5" id="KW-1015">Disulfide bond</keyword>
<feature type="domain" description="Thioredoxin" evidence="7">
    <location>
        <begin position="7"/>
        <end position="122"/>
    </location>
</feature>
<evidence type="ECO:0000259" key="7">
    <source>
        <dbReference type="Pfam" id="PF06110"/>
    </source>
</evidence>
<dbReference type="Gene3D" id="3.40.30.10">
    <property type="entry name" value="Glutaredoxin"/>
    <property type="match status" value="1"/>
</dbReference>
<dbReference type="FunCoup" id="A0A2J7PD52">
    <property type="interactions" value="981"/>
</dbReference>
<comment type="similarity">
    <text evidence="2">Belongs to the thioredoxin family.</text>
</comment>
<evidence type="ECO:0000256" key="6">
    <source>
        <dbReference type="ARBA" id="ARBA00023284"/>
    </source>
</evidence>
<keyword evidence="4" id="KW-0963">Cytoplasm</keyword>
<accession>A0A2J7PD52</accession>
<dbReference type="STRING" id="105785.A0A2J7PD52"/>
<protein>
    <recommendedName>
        <fullName evidence="3">Thioredoxin domain-containing protein 17</fullName>
    </recommendedName>
</protein>
<dbReference type="PANTHER" id="PTHR12452">
    <property type="entry name" value="42-9-9 PROTEIN-RELATED"/>
    <property type="match status" value="1"/>
</dbReference>
<dbReference type="InParanoid" id="A0A2J7PD52"/>
<keyword evidence="9" id="KW-1185">Reference proteome</keyword>
<evidence type="ECO:0000256" key="1">
    <source>
        <dbReference type="ARBA" id="ARBA00004496"/>
    </source>
</evidence>
<dbReference type="AlphaFoldDB" id="A0A2J7PD52"/>
<reference evidence="8 9" key="1">
    <citation type="submission" date="2017-12" db="EMBL/GenBank/DDBJ databases">
        <title>Hemimetabolous genomes reveal molecular basis of termite eusociality.</title>
        <authorList>
            <person name="Harrison M.C."/>
            <person name="Jongepier E."/>
            <person name="Robertson H.M."/>
            <person name="Arning N."/>
            <person name="Bitard-Feildel T."/>
            <person name="Chao H."/>
            <person name="Childers C.P."/>
            <person name="Dinh H."/>
            <person name="Doddapaneni H."/>
            <person name="Dugan S."/>
            <person name="Gowin J."/>
            <person name="Greiner C."/>
            <person name="Han Y."/>
            <person name="Hu H."/>
            <person name="Hughes D.S.T."/>
            <person name="Huylmans A.-K."/>
            <person name="Kemena C."/>
            <person name="Kremer L.P.M."/>
            <person name="Lee S.L."/>
            <person name="Lopez-Ezquerra A."/>
            <person name="Mallet L."/>
            <person name="Monroy-Kuhn J.M."/>
            <person name="Moser A."/>
            <person name="Murali S.C."/>
            <person name="Muzny D.M."/>
            <person name="Otani S."/>
            <person name="Piulachs M.-D."/>
            <person name="Poelchau M."/>
            <person name="Qu J."/>
            <person name="Schaub F."/>
            <person name="Wada-Katsumata A."/>
            <person name="Worley K.C."/>
            <person name="Xie Q."/>
            <person name="Ylla G."/>
            <person name="Poulsen M."/>
            <person name="Gibbs R.A."/>
            <person name="Schal C."/>
            <person name="Richards S."/>
            <person name="Belles X."/>
            <person name="Korb J."/>
            <person name="Bornberg-Bauer E."/>
        </authorList>
    </citation>
    <scope>NUCLEOTIDE SEQUENCE [LARGE SCALE GENOMIC DNA]</scope>
    <source>
        <tissue evidence="8">Whole body</tissue>
    </source>
</reference>
<dbReference type="SUPFAM" id="SSF52833">
    <property type="entry name" value="Thioredoxin-like"/>
    <property type="match status" value="1"/>
</dbReference>